<dbReference type="STRING" id="187330.AMS58_03420"/>
<evidence type="ECO:0008006" key="3">
    <source>
        <dbReference type="Google" id="ProtNLM"/>
    </source>
</evidence>
<comment type="caution">
    <text evidence="1">The sequence shown here is derived from an EMBL/GenBank/DDBJ whole genome shotgun (WGS) entry which is preliminary data.</text>
</comment>
<sequence>MSDKTRVFKARFTIADLRQQRNHQEVFTTALVKNESLEHFILKLLGYCLLSYDKDAVINKQFDKLTPDVSIKALDEHYKTWLSVDKPDAEQLIKIAKNVDELLILTAANTDWLADVQTRLSFFSNSHIIEIDQQFIDDIRAGLTRNLSWDVIIDDTSLMISDKDHCYETNKFDWH</sequence>
<dbReference type="Pfam" id="PF07152">
    <property type="entry name" value="YaeQ"/>
    <property type="match status" value="1"/>
</dbReference>
<dbReference type="PATRIC" id="fig|187330.3.peg.3256"/>
<dbReference type="SUPFAM" id="SSF52980">
    <property type="entry name" value="Restriction endonuclease-like"/>
    <property type="match status" value="1"/>
</dbReference>
<dbReference type="SMART" id="SM01322">
    <property type="entry name" value="YaeQ"/>
    <property type="match status" value="1"/>
</dbReference>
<dbReference type="PANTHER" id="PTHR38784:SF1">
    <property type="entry name" value="SUCROSE PHOSPHORYLASE"/>
    <property type="match status" value="1"/>
</dbReference>
<proteinExistence type="predicted"/>
<dbReference type="OrthoDB" id="6303441at2"/>
<evidence type="ECO:0000313" key="1">
    <source>
        <dbReference type="EMBL" id="KPH64305.1"/>
    </source>
</evidence>
<reference evidence="1 2" key="1">
    <citation type="submission" date="2015-08" db="EMBL/GenBank/DDBJ databases">
        <title>Draft Genome Sequence of Pseudoalteromonas porphyrae UCD-SED14.</title>
        <authorList>
            <person name="Coil D.A."/>
            <person name="Jospin G."/>
            <person name="Lee R.D."/>
            <person name="Eisen J.A."/>
        </authorList>
    </citation>
    <scope>NUCLEOTIDE SEQUENCE [LARGE SCALE GENOMIC DNA]</scope>
    <source>
        <strain evidence="1 2">UCD-SED14</strain>
    </source>
</reference>
<name>A0A0N1EW19_9GAMM</name>
<keyword evidence="2" id="KW-1185">Reference proteome</keyword>
<dbReference type="InterPro" id="IPR009822">
    <property type="entry name" value="YaeQ"/>
</dbReference>
<dbReference type="Proteomes" id="UP000037848">
    <property type="component" value="Unassembled WGS sequence"/>
</dbReference>
<dbReference type="PANTHER" id="PTHR38784">
    <property type="entry name" value="SUCROSE PHOSPHORYLASE"/>
    <property type="match status" value="1"/>
</dbReference>
<dbReference type="InterPro" id="IPR038590">
    <property type="entry name" value="YaeQ_sf"/>
</dbReference>
<dbReference type="AlphaFoldDB" id="A0A0N1EW19"/>
<dbReference type="EMBL" id="LHPH01000005">
    <property type="protein sequence ID" value="KPH64305.1"/>
    <property type="molecule type" value="Genomic_DNA"/>
</dbReference>
<dbReference type="Gene3D" id="3.10.640.10">
    <property type="entry name" value="Restriction endonuclease-like alpha-beta roll domain"/>
    <property type="match status" value="1"/>
</dbReference>
<protein>
    <recommendedName>
        <fullName evidence="3">YaeQ family protein</fullName>
    </recommendedName>
</protein>
<organism evidence="1 2">
    <name type="scientific">Pseudoalteromonas porphyrae</name>
    <dbReference type="NCBI Taxonomy" id="187330"/>
    <lineage>
        <taxon>Bacteria</taxon>
        <taxon>Pseudomonadati</taxon>
        <taxon>Pseudomonadota</taxon>
        <taxon>Gammaproteobacteria</taxon>
        <taxon>Alteromonadales</taxon>
        <taxon>Pseudoalteromonadaceae</taxon>
        <taxon>Pseudoalteromonas</taxon>
    </lineage>
</organism>
<accession>A0A0N1EW19</accession>
<dbReference type="InterPro" id="IPR011335">
    <property type="entry name" value="Restrct_endonuc-II-like"/>
</dbReference>
<gene>
    <name evidence="1" type="ORF">ADS77_06385</name>
</gene>
<dbReference type="RefSeq" id="WP_054453443.1">
    <property type="nucleotide sequence ID" value="NZ_LHPH01000005.1"/>
</dbReference>
<evidence type="ECO:0000313" key="2">
    <source>
        <dbReference type="Proteomes" id="UP000037848"/>
    </source>
</evidence>